<name>A0A3B0PMJ6_MYCGL</name>
<evidence type="ECO:0000313" key="2">
    <source>
        <dbReference type="Proteomes" id="UP000260136"/>
    </source>
</evidence>
<organism evidence="1 2">
    <name type="scientific">Mycoplasmoides gallisepticum</name>
    <name type="common">Mycoplasma gallisepticum</name>
    <dbReference type="NCBI Taxonomy" id="2096"/>
    <lineage>
        <taxon>Bacteria</taxon>
        <taxon>Bacillati</taxon>
        <taxon>Mycoplasmatota</taxon>
        <taxon>Mycoplasmoidales</taxon>
        <taxon>Mycoplasmoidaceae</taxon>
        <taxon>Mycoplasmoides</taxon>
    </lineage>
</organism>
<reference evidence="2" key="1">
    <citation type="submission" date="2018-06" db="EMBL/GenBank/DDBJ databases">
        <authorList>
            <consortium name="Pathogen Informatics"/>
        </authorList>
    </citation>
    <scope>NUCLEOTIDE SEQUENCE [LARGE SCALE GENOMIC DNA]</scope>
    <source>
        <strain evidence="2">NCTC10115</strain>
    </source>
</reference>
<gene>
    <name evidence="1" type="ORF">NCTC10115_01091</name>
</gene>
<protein>
    <submittedName>
        <fullName evidence="1">Uncharacterized protein</fullName>
    </submittedName>
</protein>
<accession>A0A3B0PMJ6</accession>
<dbReference type="Proteomes" id="UP000260136">
    <property type="component" value="Chromosome"/>
</dbReference>
<dbReference type="EMBL" id="LS991952">
    <property type="protein sequence ID" value="SYV94834.1"/>
    <property type="molecule type" value="Genomic_DNA"/>
</dbReference>
<evidence type="ECO:0000313" key="1">
    <source>
        <dbReference type="EMBL" id="SYV94834.1"/>
    </source>
</evidence>
<proteinExistence type="predicted"/>
<sequence length="43" mass="4926">MFNGGGHKFASGFSLDNKQDFYKLIKVLDDYLKTIDNDQLSQN</sequence>
<dbReference type="AlphaFoldDB" id="A0A3B0PMJ6"/>
<dbReference type="Gene3D" id="3.10.310.30">
    <property type="match status" value="1"/>
</dbReference>